<accession>A0A0V0RBA9</accession>
<protein>
    <submittedName>
        <fullName evidence="1">Uncharacterized protein</fullName>
    </submittedName>
</protein>
<dbReference type="AlphaFoldDB" id="A0A0V0RBA9"/>
<organism evidence="1 2">
    <name type="scientific">Trichinella nelsoni</name>
    <dbReference type="NCBI Taxonomy" id="6336"/>
    <lineage>
        <taxon>Eukaryota</taxon>
        <taxon>Metazoa</taxon>
        <taxon>Ecdysozoa</taxon>
        <taxon>Nematoda</taxon>
        <taxon>Enoplea</taxon>
        <taxon>Dorylaimia</taxon>
        <taxon>Trichinellida</taxon>
        <taxon>Trichinellidae</taxon>
        <taxon>Trichinella</taxon>
    </lineage>
</organism>
<gene>
    <name evidence="1" type="ORF">T07_2320</name>
</gene>
<sequence>MHSYYFITVLFDKQWRSVTKVQVQSATFRTFQFEDA</sequence>
<proteinExistence type="predicted"/>
<dbReference type="OrthoDB" id="5920852at2759"/>
<evidence type="ECO:0000313" key="2">
    <source>
        <dbReference type="Proteomes" id="UP000054630"/>
    </source>
</evidence>
<dbReference type="EMBL" id="JYDL01001645">
    <property type="protein sequence ID" value="KRX11680.1"/>
    <property type="molecule type" value="Genomic_DNA"/>
</dbReference>
<keyword evidence="2" id="KW-1185">Reference proteome</keyword>
<reference evidence="1 2" key="1">
    <citation type="submission" date="2015-01" db="EMBL/GenBank/DDBJ databases">
        <title>Evolution of Trichinella species and genotypes.</title>
        <authorList>
            <person name="Korhonen P.K."/>
            <person name="Edoardo P."/>
            <person name="Giuseppe L.R."/>
            <person name="Gasser R.B."/>
        </authorList>
    </citation>
    <scope>NUCLEOTIDE SEQUENCE [LARGE SCALE GENOMIC DNA]</scope>
    <source>
        <strain evidence="1">ISS37</strain>
    </source>
</reference>
<name>A0A0V0RBA9_9BILA</name>
<evidence type="ECO:0000313" key="1">
    <source>
        <dbReference type="EMBL" id="KRX11680.1"/>
    </source>
</evidence>
<dbReference type="Proteomes" id="UP000054630">
    <property type="component" value="Unassembled WGS sequence"/>
</dbReference>
<comment type="caution">
    <text evidence="1">The sequence shown here is derived from an EMBL/GenBank/DDBJ whole genome shotgun (WGS) entry which is preliminary data.</text>
</comment>